<proteinExistence type="predicted"/>
<protein>
    <submittedName>
        <fullName evidence="1">Uncharacterized protein</fullName>
    </submittedName>
</protein>
<dbReference type="Proteomes" id="UP000038055">
    <property type="component" value="Unassembled WGS sequence"/>
</dbReference>
<accession>A0A0B7HH89</accession>
<dbReference type="EMBL" id="CDOD01000045">
    <property type="protein sequence ID" value="CEN38625.1"/>
    <property type="molecule type" value="Genomic_DNA"/>
</dbReference>
<evidence type="ECO:0000313" key="2">
    <source>
        <dbReference type="Proteomes" id="UP000038055"/>
    </source>
</evidence>
<name>A0A0B7HH89_9FLAO</name>
<sequence length="193" mass="22625">MIKTKINTEFSHHTITQHSGDVYVADYTEQTKSNVTKRGTEIFDNPPTDIDYFSVYNPNGVGMGNMVFDNQSFRYPNGKSKSQCEDCLFPYKSNQDSWILFTELKYANTPKRNKKHFNKAIKQLYKTRYHYLEKGVFDKTNNCYLIISMPKQEEPFLNFTLTQDRITDLKTKHNVTLRATNSVKIKDDKYLDV</sequence>
<evidence type="ECO:0000313" key="1">
    <source>
        <dbReference type="EMBL" id="CEN38625.1"/>
    </source>
</evidence>
<gene>
    <name evidence="1" type="ORF">CCYN2B_50104</name>
</gene>
<dbReference type="AlphaFoldDB" id="A0A0B7HH89"/>
<reference evidence="2" key="1">
    <citation type="submission" date="2015-01" db="EMBL/GenBank/DDBJ databases">
        <authorList>
            <person name="MANFREDI Pablo"/>
        </authorList>
    </citation>
    <scope>NUCLEOTIDE SEQUENCE [LARGE SCALE GENOMIC DNA]</scope>
    <source>
        <strain evidence="2">Ccyn2B</strain>
    </source>
</reference>
<keyword evidence="2" id="KW-1185">Reference proteome</keyword>
<dbReference type="RefSeq" id="WP_041993888.1">
    <property type="nucleotide sequence ID" value="NZ_CDOD01000045.1"/>
</dbReference>
<organism evidence="1 2">
    <name type="scientific">Capnocytophaga cynodegmi</name>
    <dbReference type="NCBI Taxonomy" id="28189"/>
    <lineage>
        <taxon>Bacteria</taxon>
        <taxon>Pseudomonadati</taxon>
        <taxon>Bacteroidota</taxon>
        <taxon>Flavobacteriia</taxon>
        <taxon>Flavobacteriales</taxon>
        <taxon>Flavobacteriaceae</taxon>
        <taxon>Capnocytophaga</taxon>
    </lineage>
</organism>